<dbReference type="Gene3D" id="3.10.310.50">
    <property type="match status" value="1"/>
</dbReference>
<dbReference type="Pfam" id="PF17174">
    <property type="entry name" value="DUF5130"/>
    <property type="match status" value="1"/>
</dbReference>
<evidence type="ECO:0000313" key="2">
    <source>
        <dbReference type="EMBL" id="MBP2181406.1"/>
    </source>
</evidence>
<protein>
    <recommendedName>
        <fullName evidence="4">TLP18.3, Psb32 and MOLO-1 founding protein of phosphatase</fullName>
    </recommendedName>
</protein>
<sequence length="168" mass="17255">MGAGELTHGGATAVSAADDERDLPTGTVVLPTGRISAARMYEPAGPTGPFSAVQLARLDEALTLASRETGLDFSVYLGELGADSRAAAERLHASIGPDATRAVLVAVSPGERVVEVLTGDQAFQRLPDRGAKLAVMSMVASFKEGDLIGGLVSGLRMMTDQAGPAPQH</sequence>
<dbReference type="EMBL" id="JAGGMS010000001">
    <property type="protein sequence ID" value="MBP2181406.1"/>
    <property type="molecule type" value="Genomic_DNA"/>
</dbReference>
<comment type="caution">
    <text evidence="2">The sequence shown here is derived from an EMBL/GenBank/DDBJ whole genome shotgun (WGS) entry which is preliminary data.</text>
</comment>
<dbReference type="RefSeq" id="WP_209664832.1">
    <property type="nucleotide sequence ID" value="NZ_JAGGMS010000001.1"/>
</dbReference>
<gene>
    <name evidence="2" type="ORF">JOM49_002932</name>
</gene>
<accession>A0ABS4PS22</accession>
<dbReference type="Proteomes" id="UP000741013">
    <property type="component" value="Unassembled WGS sequence"/>
</dbReference>
<feature type="region of interest" description="Disordered" evidence="1">
    <location>
        <begin position="1"/>
        <end position="27"/>
    </location>
</feature>
<evidence type="ECO:0000313" key="3">
    <source>
        <dbReference type="Proteomes" id="UP000741013"/>
    </source>
</evidence>
<dbReference type="InterPro" id="IPR033437">
    <property type="entry name" value="DUF5130"/>
</dbReference>
<organism evidence="2 3">
    <name type="scientific">Amycolatopsis magusensis</name>
    <dbReference type="NCBI Taxonomy" id="882444"/>
    <lineage>
        <taxon>Bacteria</taxon>
        <taxon>Bacillati</taxon>
        <taxon>Actinomycetota</taxon>
        <taxon>Actinomycetes</taxon>
        <taxon>Pseudonocardiales</taxon>
        <taxon>Pseudonocardiaceae</taxon>
        <taxon>Amycolatopsis</taxon>
    </lineage>
</organism>
<evidence type="ECO:0008006" key="4">
    <source>
        <dbReference type="Google" id="ProtNLM"/>
    </source>
</evidence>
<name>A0ABS4PS22_9PSEU</name>
<reference evidence="2 3" key="1">
    <citation type="submission" date="2021-03" db="EMBL/GenBank/DDBJ databases">
        <title>Sequencing the genomes of 1000 actinobacteria strains.</title>
        <authorList>
            <person name="Klenk H.-P."/>
        </authorList>
    </citation>
    <scope>NUCLEOTIDE SEQUENCE [LARGE SCALE GENOMIC DNA]</scope>
    <source>
        <strain evidence="2 3">DSM 45510</strain>
    </source>
</reference>
<keyword evidence="3" id="KW-1185">Reference proteome</keyword>
<proteinExistence type="predicted"/>
<evidence type="ECO:0000256" key="1">
    <source>
        <dbReference type="SAM" id="MobiDB-lite"/>
    </source>
</evidence>